<protein>
    <submittedName>
        <fullName evidence="2">Alkaline phosphatase D family protein</fullName>
    </submittedName>
</protein>
<dbReference type="RefSeq" id="WP_346758253.1">
    <property type="nucleotide sequence ID" value="NZ_JAUJEB010000001.1"/>
</dbReference>
<reference evidence="2" key="1">
    <citation type="submission" date="2023-06" db="EMBL/GenBank/DDBJ databases">
        <title>Genomic of Agaribacillus aureum.</title>
        <authorList>
            <person name="Wang G."/>
        </authorList>
    </citation>
    <scope>NUCLEOTIDE SEQUENCE</scope>
    <source>
        <strain evidence="2">BMA12</strain>
    </source>
</reference>
<gene>
    <name evidence="2" type="ORF">QQ020_12795</name>
</gene>
<accession>A0ABT8L7B7</accession>
<comment type="caution">
    <text evidence="2">The sequence shown here is derived from an EMBL/GenBank/DDBJ whole genome shotgun (WGS) entry which is preliminary data.</text>
</comment>
<dbReference type="Proteomes" id="UP001172083">
    <property type="component" value="Unassembled WGS sequence"/>
</dbReference>
<evidence type="ECO:0000313" key="2">
    <source>
        <dbReference type="EMBL" id="MDN5212936.1"/>
    </source>
</evidence>
<dbReference type="InterPro" id="IPR018946">
    <property type="entry name" value="PhoD-like_MPP"/>
</dbReference>
<keyword evidence="3" id="KW-1185">Reference proteome</keyword>
<organism evidence="2 3">
    <name type="scientific">Agaribacillus aureus</name>
    <dbReference type="NCBI Taxonomy" id="3051825"/>
    <lineage>
        <taxon>Bacteria</taxon>
        <taxon>Pseudomonadati</taxon>
        <taxon>Bacteroidota</taxon>
        <taxon>Cytophagia</taxon>
        <taxon>Cytophagales</taxon>
        <taxon>Splendidivirgaceae</taxon>
        <taxon>Agaribacillus</taxon>
    </lineage>
</organism>
<dbReference type="InterPro" id="IPR038607">
    <property type="entry name" value="PhoD-like_sf"/>
</dbReference>
<dbReference type="InterPro" id="IPR018247">
    <property type="entry name" value="EF_Hand_1_Ca_BS"/>
</dbReference>
<dbReference type="PROSITE" id="PS00018">
    <property type="entry name" value="EF_HAND_1"/>
    <property type="match status" value="1"/>
</dbReference>
<dbReference type="Gene3D" id="3.60.21.70">
    <property type="entry name" value="PhoD-like phosphatase"/>
    <property type="match status" value="1"/>
</dbReference>
<dbReference type="EMBL" id="JAUJEB010000001">
    <property type="protein sequence ID" value="MDN5212936.1"/>
    <property type="molecule type" value="Genomic_DNA"/>
</dbReference>
<evidence type="ECO:0000259" key="1">
    <source>
        <dbReference type="Pfam" id="PF09423"/>
    </source>
</evidence>
<dbReference type="PROSITE" id="PS51318">
    <property type="entry name" value="TAT"/>
    <property type="match status" value="1"/>
</dbReference>
<dbReference type="InterPro" id="IPR006311">
    <property type="entry name" value="TAT_signal"/>
</dbReference>
<feature type="domain" description="PhoD-like phosphatase metallophosphatase" evidence="1">
    <location>
        <begin position="586"/>
        <end position="733"/>
    </location>
</feature>
<dbReference type="Pfam" id="PF09423">
    <property type="entry name" value="PhoD"/>
    <property type="match status" value="1"/>
</dbReference>
<evidence type="ECO:0000313" key="3">
    <source>
        <dbReference type="Proteomes" id="UP001172083"/>
    </source>
</evidence>
<name>A0ABT8L7B7_9BACT</name>
<proteinExistence type="predicted"/>
<sequence length="911" mass="102888">MEKHTDSSNDGFINRREFVKKASITTGTAAIMPSLPGFGAKSLKANTITLDDFQRPDSLYHGIQWESLNPGYWQIKNNTLRRRLKNVGDRARQTGFPYHYETHQIKGKETGVMEVAYDPSLPLGIIWNRNWKLTGGYSITVSGSIHEVTPEPSRSDDKADWLMFQKGNGMAGIAFGGKTQFESFYPNKNASWMAVIKDDNTFGIARHVNWSLETADKGGIVQIKPIKKGDKFKIELKVKPRRKGSEVTARLTMNDIDQYEVKSFIDEIKKTDGYPGIVGRGLLDFSVDDIQLEHGKNKALNALINECHGCYALGDTLRQENGQWKVRFIAIFRNDGEKAEIRISDEPKPSQGWQSMKPAGSGSIINNDFRRNTAIIDVILPYNPSEKTMYYTVWKDNEDVTADPRIGTDGAGPGTGMVGDIPSDGRYVGRLPQLKAPYKLCGLSCHAISGGGPKLPGGKRWEGFYVHDQPTYGAYKHLDDYNFQIMLWEDDIWYMELLLYPPSTDDAYKIVTTSICGPTSRWQMMRHWNILNPGDHDHGMDDVKGPEQIAIRNHKDLGQDPGYMIRNFQIVSHLMTGKENPSGKDNPKRWRKWKMPNKDFTLMIMDSRLWRSSQDTNIWDDEGWGHKENLYDRTDPTRSLLGEEQFAWLQENIRTDTSPVICLTGINALHTIWKGTYWGKRAEELGSFNARDRVAADYAGWVGAGADRILELLGSRDGIVTVYGDVHNGSIIKNTRHNLYECSFGPIGRSGGREVVDGFGPLMKDFDGRELEAIALYHQKYDNVMLKKEDGPYYWNFLEMMFDPRDNHQKIEFKIRNLIDAPSDRYRGGNFVSDTISNTGRPYASSIPKIKTLPDADILFLRDNGQPIRGCRSTAEGVVPVNGLVDVMPGQKILMFANDGKKVDSQILITG</sequence>